<comment type="subcellular location">
    <subcellularLocation>
        <location evidence="1">Peroxisome</location>
    </subcellularLocation>
</comment>
<dbReference type="EMBL" id="JAHLQT010043233">
    <property type="protein sequence ID" value="KAG7155103.1"/>
    <property type="molecule type" value="Genomic_DNA"/>
</dbReference>
<evidence type="ECO:0000256" key="1">
    <source>
        <dbReference type="ARBA" id="ARBA00004275"/>
    </source>
</evidence>
<evidence type="ECO:0000259" key="5">
    <source>
        <dbReference type="Pfam" id="PF00501"/>
    </source>
</evidence>
<evidence type="ECO:0000256" key="4">
    <source>
        <dbReference type="SAM" id="SignalP"/>
    </source>
</evidence>
<keyword evidence="4" id="KW-0732">Signal</keyword>
<protein>
    <submittedName>
        <fullName evidence="7">4-coumarate--CoA ligase 3-like 2</fullName>
    </submittedName>
</protein>
<organism evidence="7 8">
    <name type="scientific">Homarus americanus</name>
    <name type="common">American lobster</name>
    <dbReference type="NCBI Taxonomy" id="6706"/>
    <lineage>
        <taxon>Eukaryota</taxon>
        <taxon>Metazoa</taxon>
        <taxon>Ecdysozoa</taxon>
        <taxon>Arthropoda</taxon>
        <taxon>Crustacea</taxon>
        <taxon>Multicrustacea</taxon>
        <taxon>Malacostraca</taxon>
        <taxon>Eumalacostraca</taxon>
        <taxon>Eucarida</taxon>
        <taxon>Decapoda</taxon>
        <taxon>Pleocyemata</taxon>
        <taxon>Astacidea</taxon>
        <taxon>Nephropoidea</taxon>
        <taxon>Nephropidae</taxon>
        <taxon>Homarus</taxon>
    </lineage>
</organism>
<dbReference type="InterPro" id="IPR045851">
    <property type="entry name" value="AMP-bd_C_sf"/>
</dbReference>
<evidence type="ECO:0000259" key="6">
    <source>
        <dbReference type="Pfam" id="PF13193"/>
    </source>
</evidence>
<dbReference type="PANTHER" id="PTHR24096:SF422">
    <property type="entry name" value="BCDNA.GH02901"/>
    <property type="match status" value="1"/>
</dbReference>
<evidence type="ECO:0000256" key="2">
    <source>
        <dbReference type="ARBA" id="ARBA00006432"/>
    </source>
</evidence>
<dbReference type="GO" id="GO:0016405">
    <property type="term" value="F:CoA-ligase activity"/>
    <property type="evidence" value="ECO:0007669"/>
    <property type="project" value="TreeGrafter"/>
</dbReference>
<name>A0A8J5JET7_HOMAM</name>
<proteinExistence type="inferred from homology"/>
<dbReference type="SUPFAM" id="SSF56801">
    <property type="entry name" value="Acetyl-CoA synthetase-like"/>
    <property type="match status" value="1"/>
</dbReference>
<evidence type="ECO:0000313" key="7">
    <source>
        <dbReference type="EMBL" id="KAG7155103.1"/>
    </source>
</evidence>
<dbReference type="Proteomes" id="UP000747542">
    <property type="component" value="Unassembled WGS sequence"/>
</dbReference>
<dbReference type="Gene3D" id="3.30.300.30">
    <property type="match status" value="1"/>
</dbReference>
<dbReference type="Pfam" id="PF00501">
    <property type="entry name" value="AMP-binding"/>
    <property type="match status" value="1"/>
</dbReference>
<gene>
    <name evidence="7" type="primary">4cl3-L2</name>
    <name evidence="7" type="ORF">Hamer_G015712</name>
</gene>
<keyword evidence="3" id="KW-0576">Peroxisome</keyword>
<comment type="similarity">
    <text evidence="2">Belongs to the ATP-dependent AMP-binding enzyme family.</text>
</comment>
<feature type="signal peptide" evidence="4">
    <location>
        <begin position="1"/>
        <end position="26"/>
    </location>
</feature>
<sequence length="302" mass="33042">MGILPYFHIYGLVPCLGLSLITGSKSVTVPTFDPKSFVHVLEKYKITYLHTVPPIINFLTQSNLVKPHHLGPTHTMTCGAAPAGPTLIEEFFKKFGDGINFQEGYGMTEASPVTHLTPKGKFVIGSTGVVVPNTVAKIVDINTGQSLGANEEGEMCVMKGYYKNEKATRETIDEDGWLHTGDLAKMDHDQNVYIVDRLKELIKVKGFQVAPAELEDLIRSHPEVEDVAVIGLPHDRLGEVPRAYVVLTPNSNLSEEAIADYVAIKVAPHKQLLGGVYFTNVIPKSATGKILRRELKASALVQ</sequence>
<dbReference type="GO" id="GO:0005777">
    <property type="term" value="C:peroxisome"/>
    <property type="evidence" value="ECO:0007669"/>
    <property type="project" value="UniProtKB-SubCell"/>
</dbReference>
<keyword evidence="7" id="KW-0436">Ligase</keyword>
<dbReference type="InterPro" id="IPR025110">
    <property type="entry name" value="AMP-bd_C"/>
</dbReference>
<reference evidence="7" key="1">
    <citation type="journal article" date="2021" name="Sci. Adv.">
        <title>The American lobster genome reveals insights on longevity, neural, and immune adaptations.</title>
        <authorList>
            <person name="Polinski J.M."/>
            <person name="Zimin A.V."/>
            <person name="Clark K.F."/>
            <person name="Kohn A.B."/>
            <person name="Sadowski N."/>
            <person name="Timp W."/>
            <person name="Ptitsyn A."/>
            <person name="Khanna P."/>
            <person name="Romanova D.Y."/>
            <person name="Williams P."/>
            <person name="Greenwood S.J."/>
            <person name="Moroz L.L."/>
            <person name="Walt D.R."/>
            <person name="Bodnar A.G."/>
        </authorList>
    </citation>
    <scope>NUCLEOTIDE SEQUENCE</scope>
    <source>
        <strain evidence="7">GMGI-L3</strain>
    </source>
</reference>
<comment type="caution">
    <text evidence="7">The sequence shown here is derived from an EMBL/GenBank/DDBJ whole genome shotgun (WGS) entry which is preliminary data.</text>
</comment>
<feature type="domain" description="AMP-binding enzyme C-terminal" evidence="6">
    <location>
        <begin position="213"/>
        <end position="289"/>
    </location>
</feature>
<keyword evidence="8" id="KW-1185">Reference proteome</keyword>
<feature type="domain" description="AMP-dependent synthetase/ligase" evidence="5">
    <location>
        <begin position="2"/>
        <end position="159"/>
    </location>
</feature>
<evidence type="ECO:0000313" key="8">
    <source>
        <dbReference type="Proteomes" id="UP000747542"/>
    </source>
</evidence>
<dbReference type="FunFam" id="3.30.300.30:FF:000007">
    <property type="entry name" value="4-coumarate--CoA ligase 2"/>
    <property type="match status" value="1"/>
</dbReference>
<dbReference type="PANTHER" id="PTHR24096">
    <property type="entry name" value="LONG-CHAIN-FATTY-ACID--COA LIGASE"/>
    <property type="match status" value="1"/>
</dbReference>
<dbReference type="AlphaFoldDB" id="A0A8J5JET7"/>
<dbReference type="Pfam" id="PF13193">
    <property type="entry name" value="AMP-binding_C"/>
    <property type="match status" value="1"/>
</dbReference>
<feature type="chain" id="PRO_5035183157" evidence="4">
    <location>
        <begin position="27"/>
        <end position="302"/>
    </location>
</feature>
<dbReference type="InterPro" id="IPR000873">
    <property type="entry name" value="AMP-dep_synth/lig_dom"/>
</dbReference>
<dbReference type="Gene3D" id="3.40.50.980">
    <property type="match status" value="1"/>
</dbReference>
<evidence type="ECO:0000256" key="3">
    <source>
        <dbReference type="ARBA" id="ARBA00023140"/>
    </source>
</evidence>
<dbReference type="Gene3D" id="2.30.38.10">
    <property type="entry name" value="Luciferase, Domain 3"/>
    <property type="match status" value="1"/>
</dbReference>
<accession>A0A8J5JET7</accession>